<keyword evidence="9" id="KW-1006">Bacterial flagellum protein export</keyword>
<evidence type="ECO:0000256" key="10">
    <source>
        <dbReference type="SAM" id="MobiDB-lite"/>
    </source>
</evidence>
<dbReference type="InterPro" id="IPR018035">
    <property type="entry name" value="Flagellar_FliH/T3SS_HrpE"/>
</dbReference>
<dbReference type="RefSeq" id="WP_090207593.1">
    <property type="nucleotide sequence ID" value="NZ_FOFO01000019.1"/>
</dbReference>
<dbReference type="InterPro" id="IPR051472">
    <property type="entry name" value="T3SS_Stator/FliH"/>
</dbReference>
<evidence type="ECO:0000256" key="4">
    <source>
        <dbReference type="ARBA" id="ARBA00016507"/>
    </source>
</evidence>
<feature type="compositionally biased region" description="Basic and acidic residues" evidence="10">
    <location>
        <begin position="80"/>
        <end position="90"/>
    </location>
</feature>
<keyword evidence="8" id="KW-0653">Protein transport</keyword>
<dbReference type="PANTHER" id="PTHR34982:SF1">
    <property type="entry name" value="FLAGELLAR ASSEMBLY PROTEIN FLIH"/>
    <property type="match status" value="1"/>
</dbReference>
<evidence type="ECO:0000313" key="13">
    <source>
        <dbReference type="Proteomes" id="UP000199496"/>
    </source>
</evidence>
<organism evidence="12 13">
    <name type="scientific">Ectothiorhodospira magna</name>
    <dbReference type="NCBI Taxonomy" id="867345"/>
    <lineage>
        <taxon>Bacteria</taxon>
        <taxon>Pseudomonadati</taxon>
        <taxon>Pseudomonadota</taxon>
        <taxon>Gammaproteobacteria</taxon>
        <taxon>Chromatiales</taxon>
        <taxon>Ectothiorhodospiraceae</taxon>
        <taxon>Ectothiorhodospira</taxon>
    </lineage>
</organism>
<evidence type="ECO:0000313" key="12">
    <source>
        <dbReference type="EMBL" id="SEQ18242.1"/>
    </source>
</evidence>
<feature type="region of interest" description="Disordered" evidence="10">
    <location>
        <begin position="80"/>
        <end position="105"/>
    </location>
</feature>
<dbReference type="EMBL" id="FOFO01000019">
    <property type="protein sequence ID" value="SEQ18242.1"/>
    <property type="molecule type" value="Genomic_DNA"/>
</dbReference>
<dbReference type="GO" id="GO:0005829">
    <property type="term" value="C:cytosol"/>
    <property type="evidence" value="ECO:0007669"/>
    <property type="project" value="TreeGrafter"/>
</dbReference>
<dbReference type="GO" id="GO:0009288">
    <property type="term" value="C:bacterial-type flagellum"/>
    <property type="evidence" value="ECO:0007669"/>
    <property type="project" value="InterPro"/>
</dbReference>
<keyword evidence="12" id="KW-0282">Flagellum</keyword>
<keyword evidence="12" id="KW-0966">Cell projection</keyword>
<gene>
    <name evidence="12" type="ORF">SAMN05421693_11940</name>
</gene>
<name>A0A1H9DY39_9GAMM</name>
<keyword evidence="6" id="KW-0963">Cytoplasm</keyword>
<dbReference type="InterPro" id="IPR000563">
    <property type="entry name" value="Flag_FliH"/>
</dbReference>
<keyword evidence="5" id="KW-0813">Transport</keyword>
<protein>
    <recommendedName>
        <fullName evidence="4">Flagellar assembly protein FliH</fullName>
    </recommendedName>
</protein>
<keyword evidence="12" id="KW-0969">Cilium</keyword>
<dbReference type="GO" id="GO:0003774">
    <property type="term" value="F:cytoskeletal motor activity"/>
    <property type="evidence" value="ECO:0007669"/>
    <property type="project" value="InterPro"/>
</dbReference>
<evidence type="ECO:0000256" key="6">
    <source>
        <dbReference type="ARBA" id="ARBA00022490"/>
    </source>
</evidence>
<evidence type="ECO:0000256" key="8">
    <source>
        <dbReference type="ARBA" id="ARBA00022927"/>
    </source>
</evidence>
<dbReference type="Pfam" id="PF02108">
    <property type="entry name" value="FliH"/>
    <property type="match status" value="1"/>
</dbReference>
<evidence type="ECO:0000256" key="1">
    <source>
        <dbReference type="ARBA" id="ARBA00003041"/>
    </source>
</evidence>
<dbReference type="PRINTS" id="PR01003">
    <property type="entry name" value="FLGFLIH"/>
</dbReference>
<evidence type="ECO:0000256" key="5">
    <source>
        <dbReference type="ARBA" id="ARBA00022448"/>
    </source>
</evidence>
<keyword evidence="7" id="KW-1005">Bacterial flagellum biogenesis</keyword>
<accession>A0A1H9DY39</accession>
<comment type="subcellular location">
    <subcellularLocation>
        <location evidence="2">Cytoplasm</location>
    </subcellularLocation>
</comment>
<dbReference type="OrthoDB" id="6196089at2"/>
<dbReference type="GO" id="GO:0071973">
    <property type="term" value="P:bacterial-type flagellum-dependent cell motility"/>
    <property type="evidence" value="ECO:0007669"/>
    <property type="project" value="InterPro"/>
</dbReference>
<reference evidence="12 13" key="1">
    <citation type="submission" date="2016-10" db="EMBL/GenBank/DDBJ databases">
        <authorList>
            <person name="de Groot N.N."/>
        </authorList>
    </citation>
    <scope>NUCLEOTIDE SEQUENCE [LARGE SCALE GENOMIC DNA]</scope>
    <source>
        <strain evidence="12 13">B7-7</strain>
    </source>
</reference>
<evidence type="ECO:0000256" key="7">
    <source>
        <dbReference type="ARBA" id="ARBA00022795"/>
    </source>
</evidence>
<evidence type="ECO:0000256" key="3">
    <source>
        <dbReference type="ARBA" id="ARBA00006602"/>
    </source>
</evidence>
<dbReference type="AlphaFoldDB" id="A0A1H9DY39"/>
<proteinExistence type="inferred from homology"/>
<dbReference type="Proteomes" id="UP000199496">
    <property type="component" value="Unassembled WGS sequence"/>
</dbReference>
<feature type="compositionally biased region" description="Basic and acidic residues" evidence="10">
    <location>
        <begin position="257"/>
        <end position="267"/>
    </location>
</feature>
<evidence type="ECO:0000256" key="2">
    <source>
        <dbReference type="ARBA" id="ARBA00004496"/>
    </source>
</evidence>
<feature type="domain" description="Flagellar assembly protein FliH/Type III secretion system HrpE" evidence="11">
    <location>
        <begin position="115"/>
        <end position="237"/>
    </location>
</feature>
<dbReference type="PANTHER" id="PTHR34982">
    <property type="entry name" value="YOP PROTEINS TRANSLOCATION PROTEIN L"/>
    <property type="match status" value="1"/>
</dbReference>
<comment type="function">
    <text evidence="1">Needed for flagellar regrowth and assembly.</text>
</comment>
<comment type="similarity">
    <text evidence="3">Belongs to the FliH family.</text>
</comment>
<feature type="region of interest" description="Disordered" evidence="10">
    <location>
        <begin position="1"/>
        <end position="58"/>
    </location>
</feature>
<feature type="region of interest" description="Disordered" evidence="10">
    <location>
        <begin position="244"/>
        <end position="267"/>
    </location>
</feature>
<sequence>MAERIITSEQGQGAQRWEVPDVHGPLADCELVTETKAPKTDEDGAGEDTPTSLPTAERILEIERQAYEEGLRLGREAGHAQGLEEGRQEGLARGQAEGHAQGMKAGAHKIQERLALLDGLIQGLEQPYKALDTAVEEELVQLAMAVARQLVRRELKTDPGAIVAVLRQALEALPSAERKLRLHLHPEDARLVRETLRLDELERPWSIVEDPALSRGGIRVMTDTSRVDATLESRLNAVITAAWGGERGSDSESEQAAEGRQETHPHV</sequence>
<dbReference type="STRING" id="867345.SAMN05421693_11940"/>
<dbReference type="GO" id="GO:0044781">
    <property type="term" value="P:bacterial-type flagellum organization"/>
    <property type="evidence" value="ECO:0007669"/>
    <property type="project" value="UniProtKB-KW"/>
</dbReference>
<evidence type="ECO:0000259" key="11">
    <source>
        <dbReference type="Pfam" id="PF02108"/>
    </source>
</evidence>
<dbReference type="SUPFAM" id="SSF160527">
    <property type="entry name" value="V-type ATPase subunit E-like"/>
    <property type="match status" value="1"/>
</dbReference>
<dbReference type="GO" id="GO:0015031">
    <property type="term" value="P:protein transport"/>
    <property type="evidence" value="ECO:0007669"/>
    <property type="project" value="UniProtKB-KW"/>
</dbReference>
<evidence type="ECO:0000256" key="9">
    <source>
        <dbReference type="ARBA" id="ARBA00023225"/>
    </source>
</evidence>
<keyword evidence="13" id="KW-1185">Reference proteome</keyword>